<evidence type="ECO:0000259" key="3">
    <source>
        <dbReference type="Pfam" id="PF00149"/>
    </source>
</evidence>
<evidence type="ECO:0000313" key="5">
    <source>
        <dbReference type="Proteomes" id="UP000288716"/>
    </source>
</evidence>
<dbReference type="GO" id="GO:0008081">
    <property type="term" value="F:phosphoric diester hydrolase activity"/>
    <property type="evidence" value="ECO:0007669"/>
    <property type="project" value="TreeGrafter"/>
</dbReference>
<evidence type="ECO:0000256" key="1">
    <source>
        <dbReference type="ARBA" id="ARBA00022801"/>
    </source>
</evidence>
<dbReference type="Proteomes" id="UP000288716">
    <property type="component" value="Unassembled WGS sequence"/>
</dbReference>
<sequence>MSSAIRTICSSLRIQKPKVCEGIANVFQDDIDFILRNTNLEANEMCAVLLGLDCARTITPNLNWTLELPVKTVKPFNRAMFENKAVMQVVHLTDIHLDLHYMPGTLASCGEPLCCRVNNGFSNAVMNKAGLWGDYGKCDSPVITVIHALNHIKENHPFADYWLWTGDVGPHDVWNSSRSDVVTHIRVLTHLLQRHTTVPILPVIGNHEAVPANSFPPPELNDRHSISWLYDTFANEWSNMLPQRAVQSLR</sequence>
<keyword evidence="5" id="KW-1185">Reference proteome</keyword>
<dbReference type="AlphaFoldDB" id="A0A443SA62"/>
<keyword evidence="2" id="KW-0325">Glycoprotein</keyword>
<keyword evidence="1" id="KW-0378">Hydrolase</keyword>
<dbReference type="STRING" id="299467.A0A443SA62"/>
<name>A0A443SA62_9ACAR</name>
<dbReference type="Pfam" id="PF00149">
    <property type="entry name" value="Metallophos"/>
    <property type="match status" value="1"/>
</dbReference>
<protein>
    <submittedName>
        <fullName evidence="4">Sphingomyelin phosphodiesterase-like protein 2</fullName>
    </submittedName>
</protein>
<comment type="caution">
    <text evidence="4">The sequence shown here is derived from an EMBL/GenBank/DDBJ whole genome shotgun (WGS) entry which is preliminary data.</text>
</comment>
<feature type="domain" description="Calcineurin-like phosphoesterase" evidence="3">
    <location>
        <begin position="87"/>
        <end position="245"/>
    </location>
</feature>
<evidence type="ECO:0000313" key="4">
    <source>
        <dbReference type="EMBL" id="RWS24400.1"/>
    </source>
</evidence>
<dbReference type="EMBL" id="NCKV01004920">
    <property type="protein sequence ID" value="RWS24400.1"/>
    <property type="molecule type" value="Genomic_DNA"/>
</dbReference>
<dbReference type="SUPFAM" id="SSF56300">
    <property type="entry name" value="Metallo-dependent phosphatases"/>
    <property type="match status" value="1"/>
</dbReference>
<dbReference type="InterPro" id="IPR004843">
    <property type="entry name" value="Calcineurin-like_PHP"/>
</dbReference>
<dbReference type="OrthoDB" id="282973at2759"/>
<dbReference type="VEuPathDB" id="VectorBase:LDEU007640"/>
<reference evidence="4 5" key="1">
    <citation type="journal article" date="2018" name="Gigascience">
        <title>Genomes of trombidid mites reveal novel predicted allergens and laterally-transferred genes associated with secondary metabolism.</title>
        <authorList>
            <person name="Dong X."/>
            <person name="Chaisiri K."/>
            <person name="Xia D."/>
            <person name="Armstrong S.D."/>
            <person name="Fang Y."/>
            <person name="Donnelly M.J."/>
            <person name="Kadowaki T."/>
            <person name="McGarry J.W."/>
            <person name="Darby A.C."/>
            <person name="Makepeace B.L."/>
        </authorList>
    </citation>
    <scope>NUCLEOTIDE SEQUENCE [LARGE SCALE GENOMIC DNA]</scope>
    <source>
        <strain evidence="4">UoL-UT</strain>
    </source>
</reference>
<gene>
    <name evidence="4" type="ORF">B4U80_11291</name>
</gene>
<dbReference type="InterPro" id="IPR029052">
    <property type="entry name" value="Metallo-depent_PP-like"/>
</dbReference>
<organism evidence="4 5">
    <name type="scientific">Leptotrombidium deliense</name>
    <dbReference type="NCBI Taxonomy" id="299467"/>
    <lineage>
        <taxon>Eukaryota</taxon>
        <taxon>Metazoa</taxon>
        <taxon>Ecdysozoa</taxon>
        <taxon>Arthropoda</taxon>
        <taxon>Chelicerata</taxon>
        <taxon>Arachnida</taxon>
        <taxon>Acari</taxon>
        <taxon>Acariformes</taxon>
        <taxon>Trombidiformes</taxon>
        <taxon>Prostigmata</taxon>
        <taxon>Anystina</taxon>
        <taxon>Parasitengona</taxon>
        <taxon>Trombiculoidea</taxon>
        <taxon>Trombiculidae</taxon>
        <taxon>Leptotrombidium</taxon>
    </lineage>
</organism>
<proteinExistence type="predicted"/>
<dbReference type="PANTHER" id="PTHR10340:SF34">
    <property type="entry name" value="SPHINGOMYELIN PHOSPHODIESTERASE"/>
    <property type="match status" value="1"/>
</dbReference>
<accession>A0A443SA62</accession>
<dbReference type="PANTHER" id="PTHR10340">
    <property type="entry name" value="SPHINGOMYELIN PHOSPHODIESTERASE"/>
    <property type="match status" value="1"/>
</dbReference>
<evidence type="ECO:0000256" key="2">
    <source>
        <dbReference type="ARBA" id="ARBA00023180"/>
    </source>
</evidence>
<dbReference type="GO" id="GO:0005615">
    <property type="term" value="C:extracellular space"/>
    <property type="evidence" value="ECO:0007669"/>
    <property type="project" value="TreeGrafter"/>
</dbReference>